<dbReference type="RefSeq" id="WP_202854662.1">
    <property type="nucleotide sequence ID" value="NZ_JAEUGD010000004.1"/>
</dbReference>
<protein>
    <submittedName>
        <fullName evidence="2">GNAT family N-acetyltransferase</fullName>
    </submittedName>
</protein>
<dbReference type="EMBL" id="JAEUGD010000004">
    <property type="protein sequence ID" value="MBL6445122.1"/>
    <property type="molecule type" value="Genomic_DNA"/>
</dbReference>
<dbReference type="AlphaFoldDB" id="A0A937FV64"/>
<dbReference type="InterPro" id="IPR051531">
    <property type="entry name" value="N-acetyltransferase"/>
</dbReference>
<gene>
    <name evidence="2" type="ORF">JMN32_02305</name>
</gene>
<dbReference type="SUPFAM" id="SSF55729">
    <property type="entry name" value="Acyl-CoA N-acyltransferases (Nat)"/>
    <property type="match status" value="1"/>
</dbReference>
<sequence length="181" mass="21132">MQDNPYLFQSERLGFRNWSINDLDEMYAINSNKEVMEFFPRAPTKEETNSFISRMQKQFEQNQFCYFAVEKTENREFIGFIGISTQDYEADFTPCIDIGWRIKKSAWHKGYATEGAKATLDYAFNKLQLKHIYAIAPAVNTRSEAVMKKIGMSKVKNFIHPQLINDKRLGKCVLYEIKAVI</sequence>
<evidence type="ECO:0000259" key="1">
    <source>
        <dbReference type="PROSITE" id="PS51186"/>
    </source>
</evidence>
<proteinExistence type="predicted"/>
<comment type="caution">
    <text evidence="2">The sequence shown here is derived from an EMBL/GenBank/DDBJ whole genome shotgun (WGS) entry which is preliminary data.</text>
</comment>
<reference evidence="2" key="1">
    <citation type="submission" date="2021-01" db="EMBL/GenBank/DDBJ databases">
        <title>Fulvivirga kasyanovii gen. nov., sp nov., a novel member of the phylum Bacteroidetes isolated from seawater in a mussel farm.</title>
        <authorList>
            <person name="Zhao L.-H."/>
            <person name="Wang Z.-J."/>
        </authorList>
    </citation>
    <scope>NUCLEOTIDE SEQUENCE</scope>
    <source>
        <strain evidence="2">29W222</strain>
    </source>
</reference>
<dbReference type="PANTHER" id="PTHR43792">
    <property type="entry name" value="GNAT FAMILY, PUTATIVE (AFU_ORTHOLOGUE AFUA_3G00765)-RELATED-RELATED"/>
    <property type="match status" value="1"/>
</dbReference>
<dbReference type="Proteomes" id="UP000614216">
    <property type="component" value="Unassembled WGS sequence"/>
</dbReference>
<feature type="domain" description="N-acetyltransferase" evidence="1">
    <location>
        <begin position="13"/>
        <end position="181"/>
    </location>
</feature>
<dbReference type="GO" id="GO:0016747">
    <property type="term" value="F:acyltransferase activity, transferring groups other than amino-acyl groups"/>
    <property type="evidence" value="ECO:0007669"/>
    <property type="project" value="InterPro"/>
</dbReference>
<dbReference type="InterPro" id="IPR016181">
    <property type="entry name" value="Acyl_CoA_acyltransferase"/>
</dbReference>
<dbReference type="Pfam" id="PF13302">
    <property type="entry name" value="Acetyltransf_3"/>
    <property type="match status" value="1"/>
</dbReference>
<dbReference type="Gene3D" id="3.40.630.30">
    <property type="match status" value="1"/>
</dbReference>
<dbReference type="PROSITE" id="PS51186">
    <property type="entry name" value="GNAT"/>
    <property type="match status" value="1"/>
</dbReference>
<organism evidence="2 3">
    <name type="scientific">Fulvivirga marina</name>
    <dbReference type="NCBI Taxonomy" id="2494733"/>
    <lineage>
        <taxon>Bacteria</taxon>
        <taxon>Pseudomonadati</taxon>
        <taxon>Bacteroidota</taxon>
        <taxon>Cytophagia</taxon>
        <taxon>Cytophagales</taxon>
        <taxon>Fulvivirgaceae</taxon>
        <taxon>Fulvivirga</taxon>
    </lineage>
</organism>
<dbReference type="PANTHER" id="PTHR43792:SF1">
    <property type="entry name" value="N-ACETYLTRANSFERASE DOMAIN-CONTAINING PROTEIN"/>
    <property type="match status" value="1"/>
</dbReference>
<evidence type="ECO:0000313" key="2">
    <source>
        <dbReference type="EMBL" id="MBL6445122.1"/>
    </source>
</evidence>
<keyword evidence="3" id="KW-1185">Reference proteome</keyword>
<dbReference type="InterPro" id="IPR000182">
    <property type="entry name" value="GNAT_dom"/>
</dbReference>
<accession>A0A937FV64</accession>
<name>A0A937FV64_9BACT</name>
<evidence type="ECO:0000313" key="3">
    <source>
        <dbReference type="Proteomes" id="UP000614216"/>
    </source>
</evidence>